<evidence type="ECO:0000256" key="1">
    <source>
        <dbReference type="SAM" id="MobiDB-lite"/>
    </source>
</evidence>
<protein>
    <submittedName>
        <fullName evidence="2">Uncharacterized protein</fullName>
    </submittedName>
</protein>
<proteinExistence type="predicted"/>
<dbReference type="OrthoDB" id="2532734at2759"/>
<dbReference type="AlphaFoldDB" id="A0A1C7MKY5"/>
<feature type="region of interest" description="Disordered" evidence="1">
    <location>
        <begin position="62"/>
        <end position="154"/>
    </location>
</feature>
<dbReference type="OMA" id="HIALFRC"/>
<accession>A0A1C7MKY5</accession>
<dbReference type="Proteomes" id="UP000092993">
    <property type="component" value="Unassembled WGS sequence"/>
</dbReference>
<evidence type="ECO:0000313" key="2">
    <source>
        <dbReference type="EMBL" id="OBZ77468.1"/>
    </source>
</evidence>
<name>A0A1C7MKY5_GRIFR</name>
<organism evidence="2 3">
    <name type="scientific">Grifola frondosa</name>
    <name type="common">Maitake</name>
    <name type="synonym">Polyporus frondosus</name>
    <dbReference type="NCBI Taxonomy" id="5627"/>
    <lineage>
        <taxon>Eukaryota</taxon>
        <taxon>Fungi</taxon>
        <taxon>Dikarya</taxon>
        <taxon>Basidiomycota</taxon>
        <taxon>Agaricomycotina</taxon>
        <taxon>Agaricomycetes</taxon>
        <taxon>Polyporales</taxon>
        <taxon>Grifolaceae</taxon>
        <taxon>Grifola</taxon>
    </lineage>
</organism>
<reference evidence="2 3" key="1">
    <citation type="submission" date="2016-03" db="EMBL/GenBank/DDBJ databases">
        <title>Whole genome sequencing of Grifola frondosa 9006-11.</title>
        <authorList>
            <person name="Min B."/>
            <person name="Park H."/>
            <person name="Kim J.-G."/>
            <person name="Cho H."/>
            <person name="Oh Y.-L."/>
            <person name="Kong W.-S."/>
            <person name="Choi I.-G."/>
        </authorList>
    </citation>
    <scope>NUCLEOTIDE SEQUENCE [LARGE SCALE GENOMIC DNA]</scope>
    <source>
        <strain evidence="2 3">9006-11</strain>
    </source>
</reference>
<evidence type="ECO:0000313" key="3">
    <source>
        <dbReference type="Proteomes" id="UP000092993"/>
    </source>
</evidence>
<gene>
    <name evidence="2" type="ORF">A0H81_01896</name>
</gene>
<keyword evidence="3" id="KW-1185">Reference proteome</keyword>
<dbReference type="EMBL" id="LUGG01000002">
    <property type="protein sequence ID" value="OBZ77468.1"/>
    <property type="molecule type" value="Genomic_DNA"/>
</dbReference>
<sequence>MQFRLDRDIDCASPILAFDSIARHIALFRCGLSTQHSIVINSRSRVYRTVYTTAMSSFFDKFKRKKSRKDSSSSPPKQGGSDPEPTFSIQPHPAKTNDPRDLEPPQPGGGLNSIPEIQAHHARDPYIPSADVMKNIEPPKSREELRARAAELNK</sequence>
<comment type="caution">
    <text evidence="2">The sequence shown here is derived from an EMBL/GenBank/DDBJ whole genome shotgun (WGS) entry which is preliminary data.</text>
</comment>
<feature type="compositionally biased region" description="Basic and acidic residues" evidence="1">
    <location>
        <begin position="137"/>
        <end position="154"/>
    </location>
</feature>